<dbReference type="Proteomes" id="UP000091967">
    <property type="component" value="Unassembled WGS sequence"/>
</dbReference>
<keyword evidence="2" id="KW-0472">Membrane</keyword>
<evidence type="ECO:0000313" key="3">
    <source>
        <dbReference type="EMBL" id="OBS22828.1"/>
    </source>
</evidence>
<feature type="compositionally biased region" description="Basic and acidic residues" evidence="1">
    <location>
        <begin position="98"/>
        <end position="117"/>
    </location>
</feature>
<sequence length="151" mass="16853">MYIQPTQSSTSLPRLSARGHPYYWPWDDWGDSNKNQNQNNQNQAVKQDMNTHISVNPGGSSGRSKAAASDSNFMHLLTFGFIGAILLFVMFLGWQSSKKEEEEKDGNEGGDDKKDEEAPASADVSSKTKPRHDPAEVEAEMAAWQSKLYWA</sequence>
<organism evidence="3 4">
    <name type="scientific">Fusarium poae</name>
    <dbReference type="NCBI Taxonomy" id="36050"/>
    <lineage>
        <taxon>Eukaryota</taxon>
        <taxon>Fungi</taxon>
        <taxon>Dikarya</taxon>
        <taxon>Ascomycota</taxon>
        <taxon>Pezizomycotina</taxon>
        <taxon>Sordariomycetes</taxon>
        <taxon>Hypocreomycetidae</taxon>
        <taxon>Hypocreales</taxon>
        <taxon>Nectriaceae</taxon>
        <taxon>Fusarium</taxon>
    </lineage>
</organism>
<evidence type="ECO:0000256" key="1">
    <source>
        <dbReference type="SAM" id="MobiDB-lite"/>
    </source>
</evidence>
<protein>
    <recommendedName>
        <fullName evidence="5">Transmembrane protein</fullName>
    </recommendedName>
</protein>
<evidence type="ECO:0008006" key="5">
    <source>
        <dbReference type="Google" id="ProtNLM"/>
    </source>
</evidence>
<keyword evidence="4" id="KW-1185">Reference proteome</keyword>
<dbReference type="AlphaFoldDB" id="A0A1B8AQN1"/>
<feature type="transmembrane region" description="Helical" evidence="2">
    <location>
        <begin position="73"/>
        <end position="94"/>
    </location>
</feature>
<gene>
    <name evidence="3" type="ORF">FPOA_09152</name>
</gene>
<keyword evidence="2" id="KW-0812">Transmembrane</keyword>
<comment type="caution">
    <text evidence="3">The sequence shown here is derived from an EMBL/GenBank/DDBJ whole genome shotgun (WGS) entry which is preliminary data.</text>
</comment>
<accession>A0A1B8AQN1</accession>
<dbReference type="EMBL" id="LYXU01000003">
    <property type="protein sequence ID" value="OBS22828.1"/>
    <property type="molecule type" value="Genomic_DNA"/>
</dbReference>
<evidence type="ECO:0000256" key="2">
    <source>
        <dbReference type="SAM" id="Phobius"/>
    </source>
</evidence>
<proteinExistence type="predicted"/>
<name>A0A1B8AQN1_FUSPO</name>
<keyword evidence="2" id="KW-1133">Transmembrane helix</keyword>
<feature type="region of interest" description="Disordered" evidence="1">
    <location>
        <begin position="98"/>
        <end position="139"/>
    </location>
</feature>
<evidence type="ECO:0000313" key="4">
    <source>
        <dbReference type="Proteomes" id="UP000091967"/>
    </source>
</evidence>
<reference evidence="3 4" key="1">
    <citation type="submission" date="2016-06" db="EMBL/GenBank/DDBJ databases">
        <title>Living apart together: crosstalk between the core and supernumerary genomes in a fungal plant pathogen.</title>
        <authorList>
            <person name="Vanheule A."/>
            <person name="Audenaert K."/>
            <person name="Warris S."/>
            <person name="Van De Geest H."/>
            <person name="Schijlen E."/>
            <person name="Hofte M."/>
            <person name="De Saeger S."/>
            <person name="Haesaert G."/>
            <person name="Waalwijk C."/>
            <person name="Van Der Lee T."/>
        </authorList>
    </citation>
    <scope>NUCLEOTIDE SEQUENCE [LARGE SCALE GENOMIC DNA]</scope>
    <source>
        <strain evidence="3 4">2516</strain>
    </source>
</reference>